<comment type="caution">
    <text evidence="1">The sequence shown here is derived from an EMBL/GenBank/DDBJ whole genome shotgun (WGS) entry which is preliminary data.</text>
</comment>
<keyword evidence="1" id="KW-0282">Flagellum</keyword>
<keyword evidence="1" id="KW-0966">Cell projection</keyword>
<dbReference type="STRING" id="314256.OG2516_09964"/>
<organism evidence="1 2">
    <name type="scientific">Oceanicola granulosus (strain ATCC BAA-861 / DSM 15982 / KCTC 12143 / HTCC2516)</name>
    <dbReference type="NCBI Taxonomy" id="314256"/>
    <lineage>
        <taxon>Bacteria</taxon>
        <taxon>Pseudomonadati</taxon>
        <taxon>Pseudomonadota</taxon>
        <taxon>Alphaproteobacteria</taxon>
        <taxon>Rhodobacterales</taxon>
        <taxon>Roseobacteraceae</taxon>
        <taxon>Oceanicola</taxon>
    </lineage>
</organism>
<dbReference type="RefSeq" id="WP_007255513.1">
    <property type="nucleotide sequence ID" value="NZ_CH724107.1"/>
</dbReference>
<dbReference type="HOGENOM" id="CLU_120481_0_0_5"/>
<accession>Q2CDJ1</accession>
<gene>
    <name evidence="1" type="ORF">OG2516_09964</name>
</gene>
<dbReference type="eggNOG" id="COG1317">
    <property type="taxonomic scope" value="Bacteria"/>
</dbReference>
<proteinExistence type="predicted"/>
<dbReference type="Proteomes" id="UP000003635">
    <property type="component" value="Unassembled WGS sequence"/>
</dbReference>
<keyword evidence="2" id="KW-1185">Reference proteome</keyword>
<evidence type="ECO:0000313" key="2">
    <source>
        <dbReference type="Proteomes" id="UP000003635"/>
    </source>
</evidence>
<sequence>MGQILTLESFDTGTPPPPDAAPAPLAYEDGFATGREAGLAQARAERTQLDNAVVQRLTELAFTHAEARQQVLESLRPLFVSIAGLLLPGLARASLGAFVVEALMEAAEGDSRTPIALLVAPDSLEALGEIVAAQPGLAVQIEANPALGPGEVLLRTPERETVLDLDRLVADIAAALDALVHDPPDARSALHG</sequence>
<dbReference type="AlphaFoldDB" id="Q2CDJ1"/>
<reference evidence="1 2" key="1">
    <citation type="journal article" date="2010" name="J. Bacteriol.">
        <title>Genome sequences of Oceanicola granulosus HTCC2516(T) and Oceanicola batsensis HTCC2597(TDelta).</title>
        <authorList>
            <person name="Thrash J.C."/>
            <person name="Cho J.C."/>
            <person name="Vergin K.L."/>
            <person name="Giovannoni S.J."/>
        </authorList>
    </citation>
    <scope>NUCLEOTIDE SEQUENCE [LARGE SCALE GENOMIC DNA]</scope>
    <source>
        <strain evidence="2">ATCC BAA-861 / DSM 15982 / KCTC 12143 / HTCC2516</strain>
    </source>
</reference>
<evidence type="ECO:0000313" key="1">
    <source>
        <dbReference type="EMBL" id="EAR50720.1"/>
    </source>
</evidence>
<dbReference type="EMBL" id="AAOT01000023">
    <property type="protein sequence ID" value="EAR50720.1"/>
    <property type="molecule type" value="Genomic_DNA"/>
</dbReference>
<protein>
    <submittedName>
        <fullName evidence="1">Putative flagellar biosynthesis/type III secretory pathway protein</fullName>
    </submittedName>
</protein>
<keyword evidence="1" id="KW-0969">Cilium</keyword>
<name>Q2CDJ1_OCEGH</name>
<dbReference type="OrthoDB" id="7870971at2"/>